<organism evidence="2 3">
    <name type="scientific">Purpureocillium lilacinum</name>
    <name type="common">Paecilomyces lilacinus</name>
    <dbReference type="NCBI Taxonomy" id="33203"/>
    <lineage>
        <taxon>Eukaryota</taxon>
        <taxon>Fungi</taxon>
        <taxon>Dikarya</taxon>
        <taxon>Ascomycota</taxon>
        <taxon>Pezizomycotina</taxon>
        <taxon>Sordariomycetes</taxon>
        <taxon>Hypocreomycetidae</taxon>
        <taxon>Hypocreales</taxon>
        <taxon>Ophiocordycipitaceae</taxon>
        <taxon>Purpureocillium</taxon>
    </lineage>
</organism>
<dbReference type="AlphaFoldDB" id="A0A2U3DV53"/>
<evidence type="ECO:0000313" key="2">
    <source>
        <dbReference type="EMBL" id="PWI66128.1"/>
    </source>
</evidence>
<dbReference type="EMBL" id="LCWV01000027">
    <property type="protein sequence ID" value="PWI66128.1"/>
    <property type="molecule type" value="Genomic_DNA"/>
</dbReference>
<sequence length="192" mass="21304">MLVAVVVVAVVDVDVPVVDVRRGLVVVVVVVIVRPGHDTTRWKAMTAAQWRRGAGRGNVEGAGGRCRGRGRREVNSPDGRGRRCDSRWAGGQLSTLDVWPPKIVWRCPSVRWARSLSEFSGPKRRPAAAHLLAVPRSPFLDAPPLLYNNTTAWAMLRFATFERRTGRDESRSHALWLACHAEYSDTMVLVNS</sequence>
<dbReference type="Proteomes" id="UP000245956">
    <property type="component" value="Unassembled WGS sequence"/>
</dbReference>
<accession>A0A2U3DV53</accession>
<evidence type="ECO:0000256" key="1">
    <source>
        <dbReference type="SAM" id="MobiDB-lite"/>
    </source>
</evidence>
<name>A0A2U3DV53_PURLI</name>
<feature type="region of interest" description="Disordered" evidence="1">
    <location>
        <begin position="56"/>
        <end position="83"/>
    </location>
</feature>
<gene>
    <name evidence="2" type="ORF">PCL_05346</name>
</gene>
<proteinExistence type="predicted"/>
<comment type="caution">
    <text evidence="2">The sequence shown here is derived from an EMBL/GenBank/DDBJ whole genome shotgun (WGS) entry which is preliminary data.</text>
</comment>
<protein>
    <submittedName>
        <fullName evidence="2">Uncharacterized protein</fullName>
    </submittedName>
</protein>
<feature type="compositionally biased region" description="Basic and acidic residues" evidence="1">
    <location>
        <begin position="71"/>
        <end position="83"/>
    </location>
</feature>
<evidence type="ECO:0000313" key="3">
    <source>
        <dbReference type="Proteomes" id="UP000245956"/>
    </source>
</evidence>
<feature type="compositionally biased region" description="Gly residues" evidence="1">
    <location>
        <begin position="56"/>
        <end position="65"/>
    </location>
</feature>
<reference evidence="2 3" key="1">
    <citation type="journal article" date="2016" name="Front. Microbiol.">
        <title>Genome and transcriptome sequences reveal the specific parasitism of the nematophagous Purpureocillium lilacinum 36-1.</title>
        <authorList>
            <person name="Xie J."/>
            <person name="Li S."/>
            <person name="Mo C."/>
            <person name="Xiao X."/>
            <person name="Peng D."/>
            <person name="Wang G."/>
            <person name="Xiao Y."/>
        </authorList>
    </citation>
    <scope>NUCLEOTIDE SEQUENCE [LARGE SCALE GENOMIC DNA]</scope>
    <source>
        <strain evidence="2 3">36-1</strain>
    </source>
</reference>